<dbReference type="InterPro" id="IPR032675">
    <property type="entry name" value="LRR_dom_sf"/>
</dbReference>
<feature type="domain" description="Disease resistance R13L4/SHOC-2-like LRR" evidence="3">
    <location>
        <begin position="266"/>
        <end position="330"/>
    </location>
</feature>
<dbReference type="PANTHER" id="PTHR45752:SF195">
    <property type="entry name" value="LEUCINE-RICH REPEAT (LRR) FAMILY PROTEIN-RELATED"/>
    <property type="match status" value="1"/>
</dbReference>
<dbReference type="InterPro" id="IPR001611">
    <property type="entry name" value="Leu-rich_rpt"/>
</dbReference>
<protein>
    <recommendedName>
        <fullName evidence="3">Disease resistance R13L4/SHOC-2-like LRR domain-containing protein</fullName>
    </recommendedName>
</protein>
<dbReference type="InterPro" id="IPR050715">
    <property type="entry name" value="LRR-SigEffector_domain"/>
</dbReference>
<dbReference type="AlphaFoldDB" id="A0A0F9NJ02"/>
<evidence type="ECO:0000256" key="1">
    <source>
        <dbReference type="ARBA" id="ARBA00022614"/>
    </source>
</evidence>
<accession>A0A0F9NJ02</accession>
<dbReference type="SMART" id="SM00364">
    <property type="entry name" value="LRR_BAC"/>
    <property type="match status" value="7"/>
</dbReference>
<evidence type="ECO:0000259" key="3">
    <source>
        <dbReference type="Pfam" id="PF23598"/>
    </source>
</evidence>
<sequence>MDKYKIAEREFKVNEFLELKLENEKTVIYVASKPIRNCKFLLINIPINNVSDFDEIQSIDQAAENLDRSLEPLRGRKQFKYRIPPDVEFWGHCSNLQVWYENGYNTKLLHVNLAFPLLKALTKAGDDQANKVFKEEIANRYNSGVDSVREYLLRRGYLDYLSLDELLSLIENECDLEVLMRLRKEYPRFERRESGEVFRLNIGIKNGRLVKLDLANSRLEILPNYLLKLASLEELRISYNEIKTLPNWIGGFSSLKVFDATSNFLTTIPDEIGKLKNLQKLVICSNQIERLPESIGNIKSLNVLDVHQNSLQSIPESIGNLTNLEKLDLSENSIISLPDSIGKLKKLRDFNLSTNLLILLPNSIGELKSLQNLLVGENRLHNLPSSLRRLQKLKILSISKNQIVRFPLFLYELSELDEIFIRGMAEIKSQIKMVLFKRDNVTIYSD</sequence>
<dbReference type="Pfam" id="PF13855">
    <property type="entry name" value="LRR_8"/>
    <property type="match status" value="1"/>
</dbReference>
<dbReference type="InterPro" id="IPR003591">
    <property type="entry name" value="Leu-rich_rpt_typical-subtyp"/>
</dbReference>
<reference evidence="4" key="1">
    <citation type="journal article" date="2015" name="Nature">
        <title>Complex archaea that bridge the gap between prokaryotes and eukaryotes.</title>
        <authorList>
            <person name="Spang A."/>
            <person name="Saw J.H."/>
            <person name="Jorgensen S.L."/>
            <person name="Zaremba-Niedzwiedzka K."/>
            <person name="Martijn J."/>
            <person name="Lind A.E."/>
            <person name="van Eijk R."/>
            <person name="Schleper C."/>
            <person name="Guy L."/>
            <person name="Ettema T.J."/>
        </authorList>
    </citation>
    <scope>NUCLEOTIDE SEQUENCE</scope>
</reference>
<comment type="caution">
    <text evidence="4">The sequence shown here is derived from an EMBL/GenBank/DDBJ whole genome shotgun (WGS) entry which is preliminary data.</text>
</comment>
<dbReference type="PANTHER" id="PTHR45752">
    <property type="entry name" value="LEUCINE-RICH REPEAT-CONTAINING"/>
    <property type="match status" value="1"/>
</dbReference>
<dbReference type="InterPro" id="IPR055414">
    <property type="entry name" value="LRR_R13L4/SHOC2-like"/>
</dbReference>
<dbReference type="Gene3D" id="3.80.10.10">
    <property type="entry name" value="Ribonuclease Inhibitor"/>
    <property type="match status" value="1"/>
</dbReference>
<dbReference type="SMART" id="SM00369">
    <property type="entry name" value="LRR_TYP"/>
    <property type="match status" value="6"/>
</dbReference>
<keyword evidence="1" id="KW-0433">Leucine-rich repeat</keyword>
<dbReference type="SUPFAM" id="SSF52058">
    <property type="entry name" value="L domain-like"/>
    <property type="match status" value="1"/>
</dbReference>
<name>A0A0F9NJ02_9ZZZZ</name>
<evidence type="ECO:0000313" key="4">
    <source>
        <dbReference type="EMBL" id="KKN17854.1"/>
    </source>
</evidence>
<organism evidence="4">
    <name type="scientific">marine sediment metagenome</name>
    <dbReference type="NCBI Taxonomy" id="412755"/>
    <lineage>
        <taxon>unclassified sequences</taxon>
        <taxon>metagenomes</taxon>
        <taxon>ecological metagenomes</taxon>
    </lineage>
</organism>
<keyword evidence="2" id="KW-0677">Repeat</keyword>
<proteinExistence type="predicted"/>
<dbReference type="EMBL" id="LAZR01003483">
    <property type="protein sequence ID" value="KKN17854.1"/>
    <property type="molecule type" value="Genomic_DNA"/>
</dbReference>
<evidence type="ECO:0000256" key="2">
    <source>
        <dbReference type="ARBA" id="ARBA00022737"/>
    </source>
</evidence>
<dbReference type="FunFam" id="3.80.10.10:FF:000041">
    <property type="entry name" value="LRR receptor-like serine/threonine-protein kinase ERECTA"/>
    <property type="match status" value="1"/>
</dbReference>
<dbReference type="PROSITE" id="PS51450">
    <property type="entry name" value="LRR"/>
    <property type="match status" value="1"/>
</dbReference>
<gene>
    <name evidence="4" type="ORF">LCGC14_0961690</name>
</gene>
<dbReference type="Pfam" id="PF23598">
    <property type="entry name" value="LRR_14"/>
    <property type="match status" value="1"/>
</dbReference>